<dbReference type="STRING" id="1182545.A0A072PEE2"/>
<protein>
    <recommendedName>
        <fullName evidence="1">Sacsin/Nov domain-containing protein</fullName>
    </recommendedName>
</protein>
<proteinExistence type="predicted"/>
<feature type="domain" description="Sacsin/Nov" evidence="1">
    <location>
        <begin position="79"/>
        <end position="173"/>
    </location>
</feature>
<evidence type="ECO:0000259" key="1">
    <source>
        <dbReference type="Pfam" id="PF25794"/>
    </source>
</evidence>
<sequence length="390" mass="44172">MIDALLSEFYEALYGRPLTEPDDAQDVENILTCIRVGRGIPDDGDDDQLREAGLEKIRMTFGIMARNSRNSLAVLTKIKLYDNPFRFFYELLQNADDARYVQCVDDPTIKFIVSQTELIVDLNEDGFSLLDVLAICSIGESSKTLDQNSTGDKGFGFKSIFGVTDKVHITSGMWSFRFQHQREEDGIGMIQPYWEPGEQLPEDVRTRFRLRLSFSENDGLETLCAQMRHLQPSIMFALRRIKKLSVRFELGPAGNGTLSFEKSVDMDGDIMTIVSRKDAQAEKHFYRVFNEEASDMPRHVERTETTSNVTIGLPISAQNDGSPLLSETGQFVFAFLPIVQIRELPFLVHADFILTDSRQAISDNAWNKALRNKIAALFCTLANRLALEKK</sequence>
<evidence type="ECO:0000313" key="3">
    <source>
        <dbReference type="Proteomes" id="UP000027920"/>
    </source>
</evidence>
<comment type="caution">
    <text evidence="2">The sequence shown here is derived from an EMBL/GenBank/DDBJ whole genome shotgun (WGS) entry which is preliminary data.</text>
</comment>
<dbReference type="GeneID" id="25281312"/>
<dbReference type="OrthoDB" id="1262810at2759"/>
<dbReference type="NCBIfam" id="NF047352">
    <property type="entry name" value="P_loop_sacsin"/>
    <property type="match status" value="1"/>
</dbReference>
<evidence type="ECO:0000313" key="2">
    <source>
        <dbReference type="EMBL" id="KEF58469.1"/>
    </source>
</evidence>
<dbReference type="VEuPathDB" id="FungiDB:A1O9_06395"/>
<dbReference type="InterPro" id="IPR036890">
    <property type="entry name" value="HATPase_C_sf"/>
</dbReference>
<dbReference type="InterPro" id="IPR052957">
    <property type="entry name" value="Auxin_embryo_med"/>
</dbReference>
<dbReference type="EMBL" id="AMGV01000004">
    <property type="protein sequence ID" value="KEF58469.1"/>
    <property type="molecule type" value="Genomic_DNA"/>
</dbReference>
<organism evidence="2 3">
    <name type="scientific">Exophiala aquamarina CBS 119918</name>
    <dbReference type="NCBI Taxonomy" id="1182545"/>
    <lineage>
        <taxon>Eukaryota</taxon>
        <taxon>Fungi</taxon>
        <taxon>Dikarya</taxon>
        <taxon>Ascomycota</taxon>
        <taxon>Pezizomycotina</taxon>
        <taxon>Eurotiomycetes</taxon>
        <taxon>Chaetothyriomycetidae</taxon>
        <taxon>Chaetothyriales</taxon>
        <taxon>Herpotrichiellaceae</taxon>
        <taxon>Exophiala</taxon>
    </lineage>
</organism>
<name>A0A072PEE2_9EURO</name>
<gene>
    <name evidence="2" type="ORF">A1O9_06395</name>
</gene>
<dbReference type="PANTHER" id="PTHR32387">
    <property type="entry name" value="WU:FJ29H11"/>
    <property type="match status" value="1"/>
</dbReference>
<dbReference type="SUPFAM" id="SSF55874">
    <property type="entry name" value="ATPase domain of HSP90 chaperone/DNA topoisomerase II/histidine kinase"/>
    <property type="match status" value="1"/>
</dbReference>
<dbReference type="Gene3D" id="3.30.565.10">
    <property type="entry name" value="Histidine kinase-like ATPase, C-terminal domain"/>
    <property type="match status" value="1"/>
</dbReference>
<dbReference type="Pfam" id="PF25794">
    <property type="entry name" value="SACS"/>
    <property type="match status" value="1"/>
</dbReference>
<dbReference type="AlphaFoldDB" id="A0A072PEE2"/>
<accession>A0A072PEE2</accession>
<keyword evidence="3" id="KW-1185">Reference proteome</keyword>
<dbReference type="InterPro" id="IPR058210">
    <property type="entry name" value="SACS/Nov_dom"/>
</dbReference>
<dbReference type="HOGENOM" id="CLU_707950_0_0_1"/>
<dbReference type="RefSeq" id="XP_013261059.1">
    <property type="nucleotide sequence ID" value="XM_013405605.1"/>
</dbReference>
<dbReference type="PANTHER" id="PTHR32387:SF0">
    <property type="entry name" value="PROTEIN NO VEIN"/>
    <property type="match status" value="1"/>
</dbReference>
<dbReference type="Proteomes" id="UP000027920">
    <property type="component" value="Unassembled WGS sequence"/>
</dbReference>
<reference evidence="2 3" key="1">
    <citation type="submission" date="2013-03" db="EMBL/GenBank/DDBJ databases">
        <title>The Genome Sequence of Exophiala aquamarina CBS 119918.</title>
        <authorList>
            <consortium name="The Broad Institute Genomics Platform"/>
            <person name="Cuomo C."/>
            <person name="de Hoog S."/>
            <person name="Gorbushina A."/>
            <person name="Walker B."/>
            <person name="Young S.K."/>
            <person name="Zeng Q."/>
            <person name="Gargeya S."/>
            <person name="Fitzgerald M."/>
            <person name="Haas B."/>
            <person name="Abouelleil A."/>
            <person name="Allen A.W."/>
            <person name="Alvarado L."/>
            <person name="Arachchi H.M."/>
            <person name="Berlin A.M."/>
            <person name="Chapman S.B."/>
            <person name="Gainer-Dewar J."/>
            <person name="Goldberg J."/>
            <person name="Griggs A."/>
            <person name="Gujja S."/>
            <person name="Hansen M."/>
            <person name="Howarth C."/>
            <person name="Imamovic A."/>
            <person name="Ireland A."/>
            <person name="Larimer J."/>
            <person name="McCowan C."/>
            <person name="Murphy C."/>
            <person name="Pearson M."/>
            <person name="Poon T.W."/>
            <person name="Priest M."/>
            <person name="Roberts A."/>
            <person name="Saif S."/>
            <person name="Shea T."/>
            <person name="Sisk P."/>
            <person name="Sykes S."/>
            <person name="Wortman J."/>
            <person name="Nusbaum C."/>
            <person name="Birren B."/>
        </authorList>
    </citation>
    <scope>NUCLEOTIDE SEQUENCE [LARGE SCALE GENOMIC DNA]</scope>
    <source>
        <strain evidence="2 3">CBS 119918</strain>
    </source>
</reference>